<evidence type="ECO:0000313" key="2">
    <source>
        <dbReference type="EMBL" id="ADU44131.1"/>
    </source>
</evidence>
<accession>E6VGJ1</accession>
<proteinExistence type="predicted"/>
<feature type="transmembrane region" description="Helical" evidence="1">
    <location>
        <begin position="67"/>
        <end position="92"/>
    </location>
</feature>
<dbReference type="KEGG" id="rpx:Rpdx1_2540"/>
<dbReference type="Proteomes" id="UP000001402">
    <property type="component" value="Chromosome"/>
</dbReference>
<dbReference type="BioCyc" id="RPAL652103:RPDX1_RS12505-MONOMER"/>
<dbReference type="STRING" id="652103.Rpdx1_2540"/>
<organism evidence="2 3">
    <name type="scientific">Rhodopseudomonas palustris (strain DX-1)</name>
    <dbReference type="NCBI Taxonomy" id="652103"/>
    <lineage>
        <taxon>Bacteria</taxon>
        <taxon>Pseudomonadati</taxon>
        <taxon>Pseudomonadota</taxon>
        <taxon>Alphaproteobacteria</taxon>
        <taxon>Hyphomicrobiales</taxon>
        <taxon>Nitrobacteraceae</taxon>
        <taxon>Rhodopseudomonas</taxon>
    </lineage>
</organism>
<dbReference type="AlphaFoldDB" id="E6VGJ1"/>
<keyword evidence="1" id="KW-1133">Transmembrane helix</keyword>
<gene>
    <name evidence="2" type="ordered locus">Rpdx1_2540</name>
</gene>
<evidence type="ECO:0000256" key="1">
    <source>
        <dbReference type="SAM" id="Phobius"/>
    </source>
</evidence>
<reference evidence="2" key="1">
    <citation type="submission" date="2010-12" db="EMBL/GenBank/DDBJ databases">
        <title>Complete sequence of Rhodopseudomonas palustris DX-1.</title>
        <authorList>
            <consortium name="US DOE Joint Genome Institute"/>
            <person name="Lucas S."/>
            <person name="Copeland A."/>
            <person name="Lapidus A."/>
            <person name="Cheng J.-F."/>
            <person name="Goodwin L."/>
            <person name="Pitluck S."/>
            <person name="Misra M."/>
            <person name="Chertkov O."/>
            <person name="Detter J.C."/>
            <person name="Han C."/>
            <person name="Tapia R."/>
            <person name="Land M."/>
            <person name="Hauser L."/>
            <person name="Kyrpides N."/>
            <person name="Ivanova N."/>
            <person name="Ovchinnikova G."/>
            <person name="Logan B."/>
            <person name="Oda Y."/>
            <person name="Harwood C."/>
            <person name="Woyke T."/>
        </authorList>
    </citation>
    <scope>NUCLEOTIDE SEQUENCE [LARGE SCALE GENOMIC DNA]</scope>
    <source>
        <strain evidence="2">DX-1</strain>
    </source>
</reference>
<dbReference type="EMBL" id="CP002418">
    <property type="protein sequence ID" value="ADU44131.1"/>
    <property type="molecule type" value="Genomic_DNA"/>
</dbReference>
<keyword evidence="1" id="KW-0812">Transmembrane</keyword>
<evidence type="ECO:0000313" key="3">
    <source>
        <dbReference type="Proteomes" id="UP000001402"/>
    </source>
</evidence>
<protein>
    <submittedName>
        <fullName evidence="2">Uncharacterized protein</fullName>
    </submittedName>
</protein>
<keyword evidence="1" id="KW-0472">Membrane</keyword>
<dbReference type="HOGENOM" id="CLU_2370956_0_0_5"/>
<sequence>MSVRAARLPRQIRDGGSSLAERVATLEQQQIGNDERADKQGEQLAEIQKSVHGLLAIVERLTGIKMLFAALLTFIGTTAVTVGATIAVIRYLTGA</sequence>
<name>E6VGJ1_RHOPX</name>